<keyword evidence="3" id="KW-1185">Reference proteome</keyword>
<feature type="region of interest" description="Disordered" evidence="1">
    <location>
        <begin position="14"/>
        <end position="48"/>
    </location>
</feature>
<protein>
    <submittedName>
        <fullName evidence="2">Uncharacterized protein</fullName>
    </submittedName>
</protein>
<gene>
    <name evidence="2" type="ORF">TrRE_jg1974</name>
</gene>
<organism evidence="2 3">
    <name type="scientific">Triparma retinervis</name>
    <dbReference type="NCBI Taxonomy" id="2557542"/>
    <lineage>
        <taxon>Eukaryota</taxon>
        <taxon>Sar</taxon>
        <taxon>Stramenopiles</taxon>
        <taxon>Ochrophyta</taxon>
        <taxon>Bolidophyceae</taxon>
        <taxon>Parmales</taxon>
        <taxon>Triparmaceae</taxon>
        <taxon>Triparma</taxon>
    </lineage>
</organism>
<dbReference type="Proteomes" id="UP001165082">
    <property type="component" value="Unassembled WGS sequence"/>
</dbReference>
<feature type="region of interest" description="Disordered" evidence="1">
    <location>
        <begin position="86"/>
        <end position="133"/>
    </location>
</feature>
<feature type="compositionally biased region" description="Basic and acidic residues" evidence="1">
    <location>
        <begin position="20"/>
        <end position="48"/>
    </location>
</feature>
<reference evidence="2" key="1">
    <citation type="submission" date="2022-07" db="EMBL/GenBank/DDBJ databases">
        <title>Genome analysis of Parmales, a sister group of diatoms, reveals the evolutionary specialization of diatoms from phago-mixotrophs to photoautotrophs.</title>
        <authorList>
            <person name="Ban H."/>
            <person name="Sato S."/>
            <person name="Yoshikawa S."/>
            <person name="Kazumasa Y."/>
            <person name="Nakamura Y."/>
            <person name="Ichinomiya M."/>
            <person name="Saitoh K."/>
            <person name="Sato N."/>
            <person name="Blanc-Mathieu R."/>
            <person name="Endo H."/>
            <person name="Kuwata A."/>
            <person name="Ogata H."/>
        </authorList>
    </citation>
    <scope>NUCLEOTIDE SEQUENCE</scope>
</reference>
<proteinExistence type="predicted"/>
<evidence type="ECO:0000256" key="1">
    <source>
        <dbReference type="SAM" id="MobiDB-lite"/>
    </source>
</evidence>
<dbReference type="EMBL" id="BRXZ01004261">
    <property type="protein sequence ID" value="GMH46253.1"/>
    <property type="molecule type" value="Genomic_DNA"/>
</dbReference>
<dbReference type="AlphaFoldDB" id="A0A9W6Z7Z8"/>
<comment type="caution">
    <text evidence="2">The sequence shown here is derived from an EMBL/GenBank/DDBJ whole genome shotgun (WGS) entry which is preliminary data.</text>
</comment>
<sequence length="133" mass="13781">MGNLFASCGEVCGGGGDEMAVDKEPLIPSHQGDDDGPEKQEDYKRGRLLDEEQLMNIVNEAKSMMIPLSMGSSTSTTLSPLSVILSSAPPSCESSTTSGVSEVGPGDGGGAGEAADEDEEENKFGEEPLVENL</sequence>
<evidence type="ECO:0000313" key="3">
    <source>
        <dbReference type="Proteomes" id="UP001165082"/>
    </source>
</evidence>
<evidence type="ECO:0000313" key="2">
    <source>
        <dbReference type="EMBL" id="GMH46253.1"/>
    </source>
</evidence>
<dbReference type="OrthoDB" id="10498315at2759"/>
<name>A0A9W6Z7Z8_9STRA</name>
<feature type="compositionally biased region" description="Polar residues" evidence="1">
    <location>
        <begin position="88"/>
        <end position="100"/>
    </location>
</feature>
<accession>A0A9W6Z7Z8</accession>